<feature type="binding site" evidence="9">
    <location>
        <position position="193"/>
    </location>
    <ligand>
        <name>Zn(2+)</name>
        <dbReference type="ChEBI" id="CHEBI:29105"/>
        <label>1</label>
    </ligand>
</feature>
<dbReference type="Gene3D" id="2.10.230.10">
    <property type="entry name" value="Heat shock protein DnaJ, cysteine-rich domain"/>
    <property type="match status" value="1"/>
</dbReference>
<comment type="caution">
    <text evidence="13">The sequence shown here is derived from an EMBL/GenBank/DDBJ whole genome shotgun (WGS) entry which is preliminary data.</text>
</comment>
<feature type="zinc finger region" description="CR-type" evidence="10">
    <location>
        <begin position="128"/>
        <end position="205"/>
    </location>
</feature>
<dbReference type="CDD" id="cd10719">
    <property type="entry name" value="DnaJ_zf"/>
    <property type="match status" value="1"/>
</dbReference>
<dbReference type="SUPFAM" id="SSF46565">
    <property type="entry name" value="Chaperone J-domain"/>
    <property type="match status" value="1"/>
</dbReference>
<evidence type="ECO:0000259" key="11">
    <source>
        <dbReference type="PROSITE" id="PS50076"/>
    </source>
</evidence>
<dbReference type="GO" id="GO:0016491">
    <property type="term" value="F:oxidoreductase activity"/>
    <property type="evidence" value="ECO:0007669"/>
    <property type="project" value="UniProtKB-KW"/>
</dbReference>
<evidence type="ECO:0000256" key="10">
    <source>
        <dbReference type="PROSITE-ProRule" id="PRU00546"/>
    </source>
</evidence>
<dbReference type="Pfam" id="PF01556">
    <property type="entry name" value="DnaJ_C"/>
    <property type="match status" value="1"/>
</dbReference>
<organism evidence="13 14">
    <name type="scientific">Campylobacter magnus</name>
    <dbReference type="NCBI Taxonomy" id="3026462"/>
    <lineage>
        <taxon>Bacteria</taxon>
        <taxon>Pseudomonadati</taxon>
        <taxon>Campylobacterota</taxon>
        <taxon>Epsilonproteobacteria</taxon>
        <taxon>Campylobacterales</taxon>
        <taxon>Campylobacteraceae</taxon>
        <taxon>Campylobacter</taxon>
    </lineage>
</organism>
<dbReference type="InterPro" id="IPR008971">
    <property type="entry name" value="HSP40/DnaJ_pept-bd"/>
</dbReference>
<keyword evidence="8 9" id="KW-0143">Chaperone</keyword>
<proteinExistence type="inferred from homology"/>
<dbReference type="InterPro" id="IPR001623">
    <property type="entry name" value="DnaJ_domain"/>
</dbReference>
<evidence type="ECO:0000256" key="9">
    <source>
        <dbReference type="HAMAP-Rule" id="MF_01152"/>
    </source>
</evidence>
<dbReference type="Pfam" id="PF00684">
    <property type="entry name" value="DnaJ_CXXCXGXG"/>
    <property type="match status" value="1"/>
</dbReference>
<evidence type="ECO:0000256" key="4">
    <source>
        <dbReference type="ARBA" id="ARBA00022737"/>
    </source>
</evidence>
<dbReference type="InterPro" id="IPR036410">
    <property type="entry name" value="HSP_DnaJ_Cys-rich_dom_sf"/>
</dbReference>
<evidence type="ECO:0000256" key="2">
    <source>
        <dbReference type="ARBA" id="ARBA00022705"/>
    </source>
</evidence>
<feature type="binding site" evidence="9">
    <location>
        <position position="182"/>
    </location>
    <ligand>
        <name>Zn(2+)</name>
        <dbReference type="ChEBI" id="CHEBI:29105"/>
        <label>2</label>
    </ligand>
</feature>
<feature type="binding site" evidence="9">
    <location>
        <position position="196"/>
    </location>
    <ligand>
        <name>Zn(2+)</name>
        <dbReference type="ChEBI" id="CHEBI:29105"/>
        <label>1</label>
    </ligand>
</feature>
<dbReference type="Pfam" id="PF00226">
    <property type="entry name" value="DnaJ"/>
    <property type="match status" value="1"/>
</dbReference>
<keyword evidence="4 9" id="KW-0677">Repeat</keyword>
<dbReference type="SMART" id="SM00271">
    <property type="entry name" value="DnaJ"/>
    <property type="match status" value="1"/>
</dbReference>
<dbReference type="PANTHER" id="PTHR43096">
    <property type="entry name" value="DNAJ HOMOLOG 1, MITOCHONDRIAL-RELATED"/>
    <property type="match status" value="1"/>
</dbReference>
<keyword evidence="7 9" id="KW-0346">Stress response</keyword>
<dbReference type="NCBIfam" id="NF008035">
    <property type="entry name" value="PRK10767.1"/>
    <property type="match status" value="1"/>
</dbReference>
<feature type="domain" description="J" evidence="11">
    <location>
        <begin position="3"/>
        <end position="68"/>
    </location>
</feature>
<accession>A0ABT8T6S3</accession>
<comment type="caution">
    <text evidence="9">Lacks conserved residue(s) required for the propagation of feature annotation.</text>
</comment>
<evidence type="ECO:0000256" key="1">
    <source>
        <dbReference type="ARBA" id="ARBA00022490"/>
    </source>
</evidence>
<evidence type="ECO:0000313" key="14">
    <source>
        <dbReference type="Proteomes" id="UP001171111"/>
    </source>
</evidence>
<gene>
    <name evidence="9 13" type="primary">dnaJ</name>
    <name evidence="13" type="ORF">Q2362_04760</name>
</gene>
<feature type="binding site" evidence="9">
    <location>
        <position position="144"/>
    </location>
    <ligand>
        <name>Zn(2+)</name>
        <dbReference type="ChEBI" id="CHEBI:29105"/>
        <label>1</label>
    </ligand>
</feature>
<evidence type="ECO:0000259" key="12">
    <source>
        <dbReference type="PROSITE" id="PS51188"/>
    </source>
</evidence>
<dbReference type="PROSITE" id="PS00636">
    <property type="entry name" value="DNAJ_1"/>
    <property type="match status" value="1"/>
</dbReference>
<dbReference type="Gene3D" id="2.60.260.20">
    <property type="entry name" value="Urease metallochaperone UreE, N-terminal domain"/>
    <property type="match status" value="2"/>
</dbReference>
<dbReference type="PRINTS" id="PR00625">
    <property type="entry name" value="JDOMAIN"/>
</dbReference>
<dbReference type="SUPFAM" id="SSF49493">
    <property type="entry name" value="HSP40/DnaJ peptide-binding domain"/>
    <property type="match status" value="2"/>
</dbReference>
<dbReference type="PROSITE" id="PS51188">
    <property type="entry name" value="ZF_CR"/>
    <property type="match status" value="1"/>
</dbReference>
<comment type="domain">
    <text evidence="9">The J domain is necessary and sufficient to stimulate DnaK ATPase activity. Zinc center 1 plays an important role in the autonomous, DnaK-independent chaperone activity of DnaJ. Zinc center 2 is essential for interaction with DnaK and for DnaJ activity.</text>
</comment>
<feature type="binding site" evidence="9">
    <location>
        <position position="179"/>
    </location>
    <ligand>
        <name>Zn(2+)</name>
        <dbReference type="ChEBI" id="CHEBI:29105"/>
        <label>2</label>
    </ligand>
</feature>
<keyword evidence="6 9" id="KW-0862">Zinc</keyword>
<feature type="binding site" evidence="9">
    <location>
        <position position="160"/>
    </location>
    <ligand>
        <name>Zn(2+)</name>
        <dbReference type="ChEBI" id="CHEBI:29105"/>
        <label>2</label>
    </ligand>
</feature>
<dbReference type="CDD" id="cd06257">
    <property type="entry name" value="DnaJ"/>
    <property type="match status" value="1"/>
</dbReference>
<dbReference type="InterPro" id="IPR002939">
    <property type="entry name" value="DnaJ_C"/>
</dbReference>
<keyword evidence="1 9" id="KW-0963">Cytoplasm</keyword>
<evidence type="ECO:0000256" key="3">
    <source>
        <dbReference type="ARBA" id="ARBA00022723"/>
    </source>
</evidence>
<dbReference type="HAMAP" id="MF_01152">
    <property type="entry name" value="DnaJ"/>
    <property type="match status" value="1"/>
</dbReference>
<dbReference type="PROSITE" id="PS50076">
    <property type="entry name" value="DNAJ_2"/>
    <property type="match status" value="1"/>
</dbReference>
<dbReference type="NCBIfam" id="TIGR02349">
    <property type="entry name" value="DnaJ_bact"/>
    <property type="match status" value="1"/>
</dbReference>
<keyword evidence="3 9" id="KW-0479">Metal-binding</keyword>
<dbReference type="EMBL" id="JAULJQ010000005">
    <property type="protein sequence ID" value="MDO2409409.1"/>
    <property type="molecule type" value="Genomic_DNA"/>
</dbReference>
<comment type="similarity">
    <text evidence="9">Belongs to the DnaJ family.</text>
</comment>
<evidence type="ECO:0000256" key="7">
    <source>
        <dbReference type="ARBA" id="ARBA00023016"/>
    </source>
</evidence>
<dbReference type="InterPro" id="IPR001305">
    <property type="entry name" value="HSP_DnaJ_Cys-rich_dom"/>
</dbReference>
<dbReference type="CDD" id="cd10747">
    <property type="entry name" value="DnaJ_C"/>
    <property type="match status" value="1"/>
</dbReference>
<keyword evidence="5 9" id="KW-0863">Zinc-finger</keyword>
<keyword evidence="14" id="KW-1185">Reference proteome</keyword>
<dbReference type="RefSeq" id="WP_302244382.1">
    <property type="nucleotide sequence ID" value="NZ_JAULJQ010000005.1"/>
</dbReference>
<dbReference type="PANTHER" id="PTHR43096:SF48">
    <property type="entry name" value="CHAPERONE PROTEIN DNAJ"/>
    <property type="match status" value="1"/>
</dbReference>
<feature type="binding site" evidence="9">
    <location>
        <position position="141"/>
    </location>
    <ligand>
        <name>Zn(2+)</name>
        <dbReference type="ChEBI" id="CHEBI:29105"/>
        <label>1</label>
    </ligand>
</feature>
<feature type="binding site" evidence="9">
    <location>
        <position position="157"/>
    </location>
    <ligand>
        <name>Zn(2+)</name>
        <dbReference type="ChEBI" id="CHEBI:29105"/>
        <label>2</label>
    </ligand>
</feature>
<keyword evidence="2 9" id="KW-0235">DNA replication</keyword>
<feature type="domain" description="CR-type" evidence="12">
    <location>
        <begin position="128"/>
        <end position="205"/>
    </location>
</feature>
<name>A0ABT8T6S3_9BACT</name>
<evidence type="ECO:0000256" key="5">
    <source>
        <dbReference type="ARBA" id="ARBA00022771"/>
    </source>
</evidence>
<dbReference type="SUPFAM" id="SSF57938">
    <property type="entry name" value="DnaJ/Hsp40 cysteine-rich domain"/>
    <property type="match status" value="1"/>
</dbReference>
<reference evidence="13 14" key="1">
    <citation type="submission" date="2023-06" db="EMBL/GenBank/DDBJ databases">
        <title>Campylobacter magnum sp. nov., isolated from cecal contents of domestic pigs (Sus scrofa domesticus).</title>
        <authorList>
            <person name="Papic B."/>
            <person name="Gruntar I."/>
        </authorList>
    </citation>
    <scope>NUCLEOTIDE SEQUENCE [LARGE SCALE GENOMIC DNA]</scope>
    <source>
        <strain evidence="14">34484-21</strain>
    </source>
</reference>
<keyword evidence="13" id="KW-0560">Oxidoreductase</keyword>
<sequence length="368" mass="40958">MLDYYEILGVVKGASTEEIKKAYRKLALKHHPDRNLGDKDAEEKFKEISEAYEVLSNEEKRSLYDRYGKEGLQSGFGDFRSGGMEFDFSDIFSSFFGGGGRNSRRNADIYETDLEILVTIDFNEAIFGCQKDISYTQKRPCKACEATGAKNGQKETCPHCGGSGQVGVRQGFMSIVQTCPHCYGTGEMIKEKCPECGGKAYEEEKVSISVQIPEGIDNGNRVRIASKGHEGKYGKGDLYVRIKVREDEHFVRHGNDVYIEVPVFFTQAMLGESVEIPTLRGTTTLKLPIGAKDKAQFAFEGEGVKNIRSGQIGRLIAQISVVTPSSLNDEQRELLSKLQNSFGIKSGEIKSEEGFFESAFEKIKGWFS</sequence>
<dbReference type="InterPro" id="IPR036869">
    <property type="entry name" value="J_dom_sf"/>
</dbReference>
<comment type="subcellular location">
    <subcellularLocation>
        <location evidence="9">Cytoplasm</location>
    </subcellularLocation>
</comment>
<dbReference type="Proteomes" id="UP001171111">
    <property type="component" value="Unassembled WGS sequence"/>
</dbReference>
<dbReference type="Gene3D" id="1.10.287.110">
    <property type="entry name" value="DnaJ domain"/>
    <property type="match status" value="1"/>
</dbReference>
<comment type="subunit">
    <text evidence="9">Homodimer.</text>
</comment>
<protein>
    <recommendedName>
        <fullName evidence="9">Chaperone protein DnaJ</fullName>
    </recommendedName>
</protein>
<evidence type="ECO:0000256" key="8">
    <source>
        <dbReference type="ARBA" id="ARBA00023186"/>
    </source>
</evidence>
<dbReference type="InterPro" id="IPR018253">
    <property type="entry name" value="DnaJ_domain_CS"/>
</dbReference>
<comment type="cofactor">
    <cofactor evidence="9">
        <name>Zn(2+)</name>
        <dbReference type="ChEBI" id="CHEBI:29105"/>
    </cofactor>
    <text evidence="9">Binds 2 Zn(2+) ions per monomer.</text>
</comment>
<dbReference type="InterPro" id="IPR012724">
    <property type="entry name" value="DnaJ"/>
</dbReference>
<evidence type="ECO:0000256" key="6">
    <source>
        <dbReference type="ARBA" id="ARBA00022833"/>
    </source>
</evidence>
<evidence type="ECO:0000313" key="13">
    <source>
        <dbReference type="EMBL" id="MDO2409409.1"/>
    </source>
</evidence>
<comment type="function">
    <text evidence="9">Participates actively in the response to hyperosmotic and heat shock by preventing the aggregation of stress-denatured proteins and by disaggregating proteins, also in an autonomous, DnaK-independent fashion. Unfolded proteins bind initially to DnaJ; upon interaction with the DnaJ-bound protein, DnaK hydrolyzes its bound ATP, resulting in the formation of a stable complex. GrpE releases ADP from DnaK; ATP binding to DnaK triggers the release of the substrate protein, thus completing the reaction cycle. Several rounds of ATP-dependent interactions between DnaJ, DnaK and GrpE are required for fully efficient folding. Also involved, together with DnaK and GrpE, in the DNA replication of plasmids through activation of initiation proteins.</text>
</comment>